<dbReference type="Proteomes" id="UP000249723">
    <property type="component" value="Unassembled WGS sequence"/>
</dbReference>
<dbReference type="OrthoDB" id="2533824at2759"/>
<gene>
    <name evidence="2" type="ORF">BZ3500_MVSOF-1268-A1-R1_CHR8-2G10111</name>
</gene>
<dbReference type="AlphaFoldDB" id="A0A2X0MUR1"/>
<accession>A0A2X0MUR1</accession>
<name>A0A2X0MUR1_9BASI</name>
<keyword evidence="3" id="KW-1185">Reference proteome</keyword>
<sequence length="158" mass="17422">MTSPSPNEHESLGHKIISAITGHHHHHSETKSPSEVASQKHSARAEHDRLEAQADGEIQDRERQEAREGVHPFQAPEVVGGRLGLEEIVQQAHHPEQHSNHHQGHPDLYGGTHVPETSLPQRHHETQHTALRPSDPNDPTAMDGAVRNDTSAGDDYAI</sequence>
<feature type="region of interest" description="Disordered" evidence="1">
    <location>
        <begin position="1"/>
        <end position="158"/>
    </location>
</feature>
<feature type="compositionally biased region" description="Polar residues" evidence="1">
    <location>
        <begin position="31"/>
        <end position="40"/>
    </location>
</feature>
<dbReference type="EMBL" id="FMWP01000088">
    <property type="protein sequence ID" value="SCZ96314.1"/>
    <property type="molecule type" value="Genomic_DNA"/>
</dbReference>
<evidence type="ECO:0000313" key="3">
    <source>
        <dbReference type="Proteomes" id="UP000249723"/>
    </source>
</evidence>
<reference evidence="3" key="1">
    <citation type="submission" date="2016-10" db="EMBL/GenBank/DDBJ databases">
        <authorList>
            <person name="Jeantristanb JTB J.-T."/>
            <person name="Ricardo R."/>
        </authorList>
    </citation>
    <scope>NUCLEOTIDE SEQUENCE [LARGE SCALE GENOMIC DNA]</scope>
</reference>
<proteinExistence type="predicted"/>
<protein>
    <submittedName>
        <fullName evidence="2">BZ3500_MvSof-1268-A1-R1_Chr8-2g10111 protein</fullName>
    </submittedName>
</protein>
<organism evidence="2 3">
    <name type="scientific">Microbotryum saponariae</name>
    <dbReference type="NCBI Taxonomy" id="289078"/>
    <lineage>
        <taxon>Eukaryota</taxon>
        <taxon>Fungi</taxon>
        <taxon>Dikarya</taxon>
        <taxon>Basidiomycota</taxon>
        <taxon>Pucciniomycotina</taxon>
        <taxon>Microbotryomycetes</taxon>
        <taxon>Microbotryales</taxon>
        <taxon>Microbotryaceae</taxon>
        <taxon>Microbotryum</taxon>
    </lineage>
</organism>
<evidence type="ECO:0000256" key="1">
    <source>
        <dbReference type="SAM" id="MobiDB-lite"/>
    </source>
</evidence>
<feature type="compositionally biased region" description="Basic and acidic residues" evidence="1">
    <location>
        <begin position="43"/>
        <end position="70"/>
    </location>
</feature>
<evidence type="ECO:0000313" key="2">
    <source>
        <dbReference type="EMBL" id="SCZ96314.1"/>
    </source>
</evidence>